<evidence type="ECO:0000313" key="5">
    <source>
        <dbReference type="Proteomes" id="UP000319576"/>
    </source>
</evidence>
<dbReference type="EMBL" id="CP036273">
    <property type="protein sequence ID" value="QDU20537.1"/>
    <property type="molecule type" value="Genomic_DNA"/>
</dbReference>
<reference evidence="4 5" key="1">
    <citation type="submission" date="2019-02" db="EMBL/GenBank/DDBJ databases">
        <title>Deep-cultivation of Planctomycetes and their phenomic and genomic characterization uncovers novel biology.</title>
        <authorList>
            <person name="Wiegand S."/>
            <person name="Jogler M."/>
            <person name="Boedeker C."/>
            <person name="Pinto D."/>
            <person name="Vollmers J."/>
            <person name="Rivas-Marin E."/>
            <person name="Kohn T."/>
            <person name="Peeters S.H."/>
            <person name="Heuer A."/>
            <person name="Rast P."/>
            <person name="Oberbeckmann S."/>
            <person name="Bunk B."/>
            <person name="Jeske O."/>
            <person name="Meyerdierks A."/>
            <person name="Storesund J.E."/>
            <person name="Kallscheuer N."/>
            <person name="Luecker S."/>
            <person name="Lage O.M."/>
            <person name="Pohl T."/>
            <person name="Merkel B.J."/>
            <person name="Hornburger P."/>
            <person name="Mueller R.-W."/>
            <person name="Bruemmer F."/>
            <person name="Labrenz M."/>
            <person name="Spormann A.M."/>
            <person name="Op den Camp H."/>
            <person name="Overmann J."/>
            <person name="Amann R."/>
            <person name="Jetten M.S.M."/>
            <person name="Mascher T."/>
            <person name="Medema M.H."/>
            <person name="Devos D.P."/>
            <person name="Kaster A.-K."/>
            <person name="Ovreas L."/>
            <person name="Rohde M."/>
            <person name="Galperin M.Y."/>
            <person name="Jogler C."/>
        </authorList>
    </citation>
    <scope>NUCLEOTIDE SEQUENCE [LARGE SCALE GENOMIC DNA]</scope>
    <source>
        <strain evidence="4 5">ETA_A1</strain>
    </source>
</reference>
<gene>
    <name evidence="4" type="ORF">ETAA1_24910</name>
</gene>
<dbReference type="KEGG" id="uli:ETAA1_24910"/>
<feature type="signal peptide" evidence="2">
    <location>
        <begin position="1"/>
        <end position="21"/>
    </location>
</feature>
<evidence type="ECO:0000256" key="1">
    <source>
        <dbReference type="SAM" id="MobiDB-lite"/>
    </source>
</evidence>
<dbReference type="RefSeq" id="WP_145238257.1">
    <property type="nucleotide sequence ID" value="NZ_CP036273.1"/>
</dbReference>
<name>A0A517XSQ9_9BACT</name>
<feature type="region of interest" description="Disordered" evidence="1">
    <location>
        <begin position="23"/>
        <end position="55"/>
    </location>
</feature>
<dbReference type="InterPro" id="IPR015943">
    <property type="entry name" value="WD40/YVTN_repeat-like_dom_sf"/>
</dbReference>
<evidence type="ECO:0000259" key="3">
    <source>
        <dbReference type="Pfam" id="PF13360"/>
    </source>
</evidence>
<proteinExistence type="predicted"/>
<dbReference type="InterPro" id="IPR002372">
    <property type="entry name" value="PQQ_rpt_dom"/>
</dbReference>
<dbReference type="Gene3D" id="2.130.10.10">
    <property type="entry name" value="YVTN repeat-like/Quinoprotein amine dehydrogenase"/>
    <property type="match status" value="1"/>
</dbReference>
<dbReference type="SUPFAM" id="SSF50998">
    <property type="entry name" value="Quinoprotein alcohol dehydrogenase-like"/>
    <property type="match status" value="1"/>
</dbReference>
<accession>A0A517XSQ9</accession>
<dbReference type="InterPro" id="IPR011047">
    <property type="entry name" value="Quinoprotein_ADH-like_sf"/>
</dbReference>
<dbReference type="PANTHER" id="PTHR34512:SF30">
    <property type="entry name" value="OUTER MEMBRANE PROTEIN ASSEMBLY FACTOR BAMB"/>
    <property type="match status" value="1"/>
</dbReference>
<dbReference type="PANTHER" id="PTHR34512">
    <property type="entry name" value="CELL SURFACE PROTEIN"/>
    <property type="match status" value="1"/>
</dbReference>
<keyword evidence="2" id="KW-0732">Signal</keyword>
<dbReference type="Proteomes" id="UP000319576">
    <property type="component" value="Chromosome"/>
</dbReference>
<dbReference type="Pfam" id="PF13360">
    <property type="entry name" value="PQQ_2"/>
    <property type="match status" value="1"/>
</dbReference>
<dbReference type="AlphaFoldDB" id="A0A517XSQ9"/>
<feature type="domain" description="Pyrrolo-quinoline quinone repeat" evidence="3">
    <location>
        <begin position="94"/>
        <end position="353"/>
    </location>
</feature>
<dbReference type="InterPro" id="IPR018391">
    <property type="entry name" value="PQQ_b-propeller_rpt"/>
</dbReference>
<dbReference type="OrthoDB" id="229752at2"/>
<evidence type="ECO:0000256" key="2">
    <source>
        <dbReference type="SAM" id="SignalP"/>
    </source>
</evidence>
<organism evidence="4 5">
    <name type="scientific">Urbifossiella limnaea</name>
    <dbReference type="NCBI Taxonomy" id="2528023"/>
    <lineage>
        <taxon>Bacteria</taxon>
        <taxon>Pseudomonadati</taxon>
        <taxon>Planctomycetota</taxon>
        <taxon>Planctomycetia</taxon>
        <taxon>Gemmatales</taxon>
        <taxon>Gemmataceae</taxon>
        <taxon>Urbifossiella</taxon>
    </lineage>
</organism>
<feature type="chain" id="PRO_5021776282" evidence="2">
    <location>
        <begin position="22"/>
        <end position="439"/>
    </location>
</feature>
<evidence type="ECO:0000313" key="4">
    <source>
        <dbReference type="EMBL" id="QDU20537.1"/>
    </source>
</evidence>
<keyword evidence="5" id="KW-1185">Reference proteome</keyword>
<protein>
    <submittedName>
        <fullName evidence="4">Outer membrane biogenesis protein BamB</fullName>
    </submittedName>
</protein>
<dbReference type="SMART" id="SM00564">
    <property type="entry name" value="PQQ"/>
    <property type="match status" value="3"/>
</dbReference>
<sequence length="439" mass="46676" precursor="true">MSFRLLPLAAGVLAVSVAALSAQPPAAPGPTDWPQWRGPNRDGKSAETGLLKSWPKDGPPKLWTISGLGTGYSTPTVAAGMIFVMGTRDGKDCVIGLKESDGKALWFTPLDPTKNPNQNNGPGGSPTYHDGKLYAVSNVGTLAALDANTGRGLWTRSYTKEFGAGVPSWGFNDSPLVDGNKLICAPSGTKGAVAALNLKTGATVWTTLLPQIGGGAGYSSPVKMTVGGIPTYVQLLGDKSGVVGVHADTGKLLWQYKEQGAIGSVAQIPTPVIYENKVWVSCSYTKPGGAALLELSPVGKDKIEVKTIKTYEKPELNNHHGGMILVGKHVFFGHEQNKAFPACVDITTGEIAYKEEKMPPGTSGSVAITFADGRLYYRFQNHVLALVEPDPTAFKMVSSFRLPEPSNKESWAHPVVANGKLYIRDQDKLHCFNLKASTN</sequence>